<accession>A0A517NXB8</accession>
<dbReference type="EMBL" id="CP036526">
    <property type="protein sequence ID" value="QDT11785.1"/>
    <property type="molecule type" value="Genomic_DNA"/>
</dbReference>
<dbReference type="Pfam" id="PF14559">
    <property type="entry name" value="TPR_19"/>
    <property type="match status" value="1"/>
</dbReference>
<dbReference type="Gene3D" id="1.25.40.10">
    <property type="entry name" value="Tetratricopeptide repeat domain"/>
    <property type="match status" value="1"/>
</dbReference>
<protein>
    <submittedName>
        <fullName evidence="1">Uncharacterized protein</fullName>
    </submittedName>
</protein>
<dbReference type="SUPFAM" id="SSF48452">
    <property type="entry name" value="TPR-like"/>
    <property type="match status" value="1"/>
</dbReference>
<evidence type="ECO:0000313" key="2">
    <source>
        <dbReference type="Proteomes" id="UP000319817"/>
    </source>
</evidence>
<evidence type="ECO:0000313" key="1">
    <source>
        <dbReference type="EMBL" id="QDT11785.1"/>
    </source>
</evidence>
<dbReference type="Proteomes" id="UP000319817">
    <property type="component" value="Chromosome"/>
</dbReference>
<keyword evidence="2" id="KW-1185">Reference proteome</keyword>
<name>A0A517NXB8_9BACT</name>
<dbReference type="AlphaFoldDB" id="A0A517NXB8"/>
<dbReference type="InterPro" id="IPR011990">
    <property type="entry name" value="TPR-like_helical_dom_sf"/>
</dbReference>
<organism evidence="1 2">
    <name type="scientific">Stieleria marina</name>
    <dbReference type="NCBI Taxonomy" id="1930275"/>
    <lineage>
        <taxon>Bacteria</taxon>
        <taxon>Pseudomonadati</taxon>
        <taxon>Planctomycetota</taxon>
        <taxon>Planctomycetia</taxon>
        <taxon>Pirellulales</taxon>
        <taxon>Pirellulaceae</taxon>
        <taxon>Stieleria</taxon>
    </lineage>
</organism>
<proteinExistence type="predicted"/>
<reference evidence="1 2" key="1">
    <citation type="submission" date="2019-02" db="EMBL/GenBank/DDBJ databases">
        <title>Deep-cultivation of Planctomycetes and their phenomic and genomic characterization uncovers novel biology.</title>
        <authorList>
            <person name="Wiegand S."/>
            <person name="Jogler M."/>
            <person name="Boedeker C."/>
            <person name="Pinto D."/>
            <person name="Vollmers J."/>
            <person name="Rivas-Marin E."/>
            <person name="Kohn T."/>
            <person name="Peeters S.H."/>
            <person name="Heuer A."/>
            <person name="Rast P."/>
            <person name="Oberbeckmann S."/>
            <person name="Bunk B."/>
            <person name="Jeske O."/>
            <person name="Meyerdierks A."/>
            <person name="Storesund J.E."/>
            <person name="Kallscheuer N."/>
            <person name="Luecker S."/>
            <person name="Lage O.M."/>
            <person name="Pohl T."/>
            <person name="Merkel B.J."/>
            <person name="Hornburger P."/>
            <person name="Mueller R.-W."/>
            <person name="Bruemmer F."/>
            <person name="Labrenz M."/>
            <person name="Spormann A.M."/>
            <person name="Op den Camp H."/>
            <person name="Overmann J."/>
            <person name="Amann R."/>
            <person name="Jetten M.S.M."/>
            <person name="Mascher T."/>
            <person name="Medema M.H."/>
            <person name="Devos D.P."/>
            <person name="Kaster A.-K."/>
            <person name="Ovreas L."/>
            <person name="Rohde M."/>
            <person name="Galperin M.Y."/>
            <person name="Jogler C."/>
        </authorList>
    </citation>
    <scope>NUCLEOTIDE SEQUENCE [LARGE SCALE GENOMIC DNA]</scope>
    <source>
        <strain evidence="1 2">K23_9</strain>
    </source>
</reference>
<gene>
    <name evidence="1" type="ORF">K239x_37850</name>
</gene>
<dbReference type="Pfam" id="PF13432">
    <property type="entry name" value="TPR_16"/>
    <property type="match status" value="1"/>
</dbReference>
<sequence length="367" mass="40699">MSQRPVKQKFQESNKSVPIQLQCTSVVIRNEALDRCLDGGAANFGSIAPNAMSYGDDRLSQASFMSSEDAEQFAKDLELRGIHRKPENPEFVIVAEQDRSITPECDWLVLFDFEDRFIATIAGSESLTVIAPADDQLKDKDSIRHHTAEEIERDFEFVSREDGIDCYREKSTGQLVYHARKTETDDELFRAAFDVVWKHHRDPGQRPVDEDLQTEVREAIETLQGVLSRNPEAYNVALGLGMAWFSIGATDRARTSLARAGELAPENTMVLKEWAGVCLADKDHTAAVEIGRRAVAAEPDSAELLGNLAVAQLLAVSIDDAKGTIQHALTLDPNDQVNQRIEQIVQDVDSGKRPQPATLAEMMAPPK</sequence>